<dbReference type="InterPro" id="IPR009006">
    <property type="entry name" value="Ala_racemase/Decarboxylase_C"/>
</dbReference>
<gene>
    <name evidence="7" type="primary">ldc</name>
    <name evidence="7" type="ORF">BWX89_01791</name>
</gene>
<dbReference type="InterPro" id="IPR022644">
    <property type="entry name" value="De-COase2_N"/>
</dbReference>
<keyword evidence="4 7" id="KW-0456">Lyase</keyword>
<feature type="active site" description="Proton donor" evidence="5">
    <location>
        <position position="324"/>
    </location>
</feature>
<dbReference type="Proteomes" id="UP000485562">
    <property type="component" value="Unassembled WGS sequence"/>
</dbReference>
<proteinExistence type="inferred from homology"/>
<evidence type="ECO:0000256" key="2">
    <source>
        <dbReference type="ARBA" id="ARBA00008872"/>
    </source>
</evidence>
<evidence type="ECO:0000256" key="3">
    <source>
        <dbReference type="ARBA" id="ARBA00022898"/>
    </source>
</evidence>
<dbReference type="EMBL" id="MWDQ01000153">
    <property type="protein sequence ID" value="OQB71608.1"/>
    <property type="molecule type" value="Genomic_DNA"/>
</dbReference>
<evidence type="ECO:0000313" key="7">
    <source>
        <dbReference type="EMBL" id="OQB71608.1"/>
    </source>
</evidence>
<evidence type="ECO:0000256" key="4">
    <source>
        <dbReference type="ARBA" id="ARBA00023239"/>
    </source>
</evidence>
<comment type="cofactor">
    <cofactor evidence="1 5">
        <name>pyridoxal 5'-phosphate</name>
        <dbReference type="ChEBI" id="CHEBI:597326"/>
    </cofactor>
</comment>
<evidence type="ECO:0000256" key="5">
    <source>
        <dbReference type="PIRSR" id="PIRSR600183-50"/>
    </source>
</evidence>
<evidence type="ECO:0000256" key="1">
    <source>
        <dbReference type="ARBA" id="ARBA00001933"/>
    </source>
</evidence>
<protein>
    <submittedName>
        <fullName evidence="7">Lysine/ornithine decarboxylase</fullName>
        <ecNumber evidence="7">4.1.1.17</ecNumber>
    </submittedName>
</protein>
<dbReference type="InterPro" id="IPR002433">
    <property type="entry name" value="Orn_de-COase"/>
</dbReference>
<dbReference type="CDD" id="cd00622">
    <property type="entry name" value="PLPDE_III_ODC"/>
    <property type="match status" value="1"/>
</dbReference>
<evidence type="ECO:0000259" key="6">
    <source>
        <dbReference type="Pfam" id="PF02784"/>
    </source>
</evidence>
<feature type="modified residue" description="N6-(pyridoxal phosphate)lysine" evidence="5">
    <location>
        <position position="51"/>
    </location>
</feature>
<dbReference type="PANTHER" id="PTHR11482:SF6">
    <property type="entry name" value="ORNITHINE DECARBOXYLASE 1-RELATED"/>
    <property type="match status" value="1"/>
</dbReference>
<dbReference type="AlphaFoldDB" id="A0A1V6C3W3"/>
<comment type="caution">
    <text evidence="7">The sequence shown here is derived from an EMBL/GenBank/DDBJ whole genome shotgun (WGS) entry which is preliminary data.</text>
</comment>
<dbReference type="PRINTS" id="PR01182">
    <property type="entry name" value="ORNDCRBXLASE"/>
</dbReference>
<keyword evidence="3 5" id="KW-0663">Pyridoxal phosphate</keyword>
<dbReference type="InterPro" id="IPR029066">
    <property type="entry name" value="PLP-binding_barrel"/>
</dbReference>
<dbReference type="Gene3D" id="3.20.20.10">
    <property type="entry name" value="Alanine racemase"/>
    <property type="match status" value="1"/>
</dbReference>
<dbReference type="Pfam" id="PF02784">
    <property type="entry name" value="Orn_Arg_deC_N"/>
    <property type="match status" value="1"/>
</dbReference>
<dbReference type="GO" id="GO:0033387">
    <property type="term" value="P:putrescine biosynthetic process from arginine, via ornithine"/>
    <property type="evidence" value="ECO:0007669"/>
    <property type="project" value="TreeGrafter"/>
</dbReference>
<accession>A0A1V6C3W3</accession>
<dbReference type="GO" id="GO:0005737">
    <property type="term" value="C:cytoplasm"/>
    <property type="evidence" value="ECO:0007669"/>
    <property type="project" value="TreeGrafter"/>
</dbReference>
<feature type="domain" description="Orn/DAP/Arg decarboxylase 2 N-terminal" evidence="6">
    <location>
        <begin position="29"/>
        <end position="262"/>
    </location>
</feature>
<reference evidence="7" key="1">
    <citation type="submission" date="2017-02" db="EMBL/GenBank/DDBJ databases">
        <title>Delving into the versatile metabolic prowess of the omnipresent phylum Bacteroidetes.</title>
        <authorList>
            <person name="Nobu M.K."/>
            <person name="Mei R."/>
            <person name="Narihiro T."/>
            <person name="Kuroda K."/>
            <person name="Liu W.-T."/>
        </authorList>
    </citation>
    <scope>NUCLEOTIDE SEQUENCE</scope>
    <source>
        <strain evidence="7">ADurb.Bin131</strain>
    </source>
</reference>
<organism evidence="7">
    <name type="scientific">candidate division TA06 bacterium ADurb.Bin131</name>
    <dbReference type="NCBI Taxonomy" id="1852827"/>
    <lineage>
        <taxon>Bacteria</taxon>
        <taxon>Bacteria division TA06</taxon>
    </lineage>
</organism>
<dbReference type="Gene3D" id="2.40.37.10">
    <property type="entry name" value="Lyase, Ornithine Decarboxylase, Chain A, domain 1"/>
    <property type="match status" value="1"/>
</dbReference>
<dbReference type="PANTHER" id="PTHR11482">
    <property type="entry name" value="ARGININE/DIAMINOPIMELATE/ORNITHINE DECARBOXYLASE"/>
    <property type="match status" value="1"/>
</dbReference>
<dbReference type="EC" id="4.1.1.17" evidence="7"/>
<dbReference type="SUPFAM" id="SSF50621">
    <property type="entry name" value="Alanine racemase C-terminal domain-like"/>
    <property type="match status" value="1"/>
</dbReference>
<dbReference type="GO" id="GO:0004586">
    <property type="term" value="F:ornithine decarboxylase activity"/>
    <property type="evidence" value="ECO:0007669"/>
    <property type="project" value="UniProtKB-EC"/>
</dbReference>
<name>A0A1V6C3W3_UNCT6</name>
<dbReference type="SUPFAM" id="SSF51419">
    <property type="entry name" value="PLP-binding barrel"/>
    <property type="match status" value="1"/>
</dbReference>
<dbReference type="PRINTS" id="PR01179">
    <property type="entry name" value="ODADCRBXLASE"/>
</dbReference>
<dbReference type="FunFam" id="3.20.20.10:FF:000008">
    <property type="entry name" value="Ornithine decarboxylase"/>
    <property type="match status" value="1"/>
</dbReference>
<comment type="similarity">
    <text evidence="2">Belongs to the Orn/Lys/Arg decarboxylase class-II family.</text>
</comment>
<dbReference type="InterPro" id="IPR000183">
    <property type="entry name" value="Orn/DAP/Arg_de-COase"/>
</dbReference>
<sequence length="376" mass="41790">MTDKKISEKLIKEFVKNYGTPLFIVSINDLKSRIKNFKNYLPRVMPFYAVKANPCPQIIKLFIDEGLGFDVASKNEIENVLDLGAKPEKMIFANTVKSPEALNTAKRNRIDLMTFDSEYELVKIAKYYPGARVLVRIKVPNIGSVVELSLKFGAEPADAISLLIKAVKLGLKPVGVSFHVGSQCTEVANFIEAIELSSIIFRDALLKKIPLEILDIGGGFPIPHSDTDDDLFPMMAEKISSEIDRLFDVNIKIIAEPGRYLVGPACTLITRVIGKSIRDNKHWYYLDDGVYGCLSGIVYDHCKYQFKVFKKGQTQISTLAGPTCDSFDVISVSEELPELEFGDIVYTTNIGAYSIATATNFNSIPPARVISINQEV</sequence>